<proteinExistence type="predicted"/>
<dbReference type="PROSITE" id="PS50175">
    <property type="entry name" value="ASP_PROT_RETROV"/>
    <property type="match status" value="1"/>
</dbReference>
<keyword evidence="5" id="KW-1185">Reference proteome</keyword>
<feature type="compositionally biased region" description="Basic and acidic residues" evidence="2">
    <location>
        <begin position="171"/>
        <end position="180"/>
    </location>
</feature>
<feature type="region of interest" description="Disordered" evidence="2">
    <location>
        <begin position="171"/>
        <end position="238"/>
    </location>
</feature>
<dbReference type="Pfam" id="PF00077">
    <property type="entry name" value="RVP"/>
    <property type="match status" value="1"/>
</dbReference>
<dbReference type="PANTHER" id="PTHR37984">
    <property type="entry name" value="PROTEIN CBG26694"/>
    <property type="match status" value="1"/>
</dbReference>
<feature type="compositionally biased region" description="Basic and acidic residues" evidence="2">
    <location>
        <begin position="217"/>
        <end position="227"/>
    </location>
</feature>
<dbReference type="SUPFAM" id="SSF50630">
    <property type="entry name" value="Acid proteases"/>
    <property type="match status" value="1"/>
</dbReference>
<dbReference type="InterPro" id="IPR018061">
    <property type="entry name" value="Retropepsins"/>
</dbReference>
<protein>
    <recommendedName>
        <fullName evidence="3">Peptidase A2 domain-containing protein</fullName>
    </recommendedName>
</protein>
<evidence type="ECO:0000256" key="1">
    <source>
        <dbReference type="ARBA" id="ARBA00022801"/>
    </source>
</evidence>
<gene>
    <name evidence="4" type="ORF">KUF71_018926</name>
</gene>
<dbReference type="Gene3D" id="4.10.60.10">
    <property type="entry name" value="Zinc finger, CCHC-type"/>
    <property type="match status" value="1"/>
</dbReference>
<dbReference type="EMBL" id="JAHWGI010000062">
    <property type="protein sequence ID" value="KAK3908498.1"/>
    <property type="molecule type" value="Genomic_DNA"/>
</dbReference>
<reference evidence="4" key="2">
    <citation type="journal article" date="2023" name="BMC Genomics">
        <title>Pest status, molecular evolution, and epigenetic factors derived from the genome assembly of Frankliniella fusca, a thysanopteran phytovirus vector.</title>
        <authorList>
            <person name="Catto M.A."/>
            <person name="Labadie P.E."/>
            <person name="Jacobson A.L."/>
            <person name="Kennedy G.G."/>
            <person name="Srinivasan R."/>
            <person name="Hunt B.G."/>
        </authorList>
    </citation>
    <scope>NUCLEOTIDE SEQUENCE</scope>
    <source>
        <strain evidence="4">PL_HMW_Pooled</strain>
    </source>
</reference>
<dbReference type="Proteomes" id="UP001219518">
    <property type="component" value="Unassembled WGS sequence"/>
</dbReference>
<dbReference type="Gene3D" id="2.40.70.10">
    <property type="entry name" value="Acid Proteases"/>
    <property type="match status" value="1"/>
</dbReference>
<evidence type="ECO:0000313" key="5">
    <source>
        <dbReference type="Proteomes" id="UP001219518"/>
    </source>
</evidence>
<dbReference type="InterPro" id="IPR021109">
    <property type="entry name" value="Peptidase_aspartic_dom_sf"/>
</dbReference>
<keyword evidence="1" id="KW-0378">Hydrolase</keyword>
<sequence>MADDSPNPQFRVQAHLTPPAEFSFKSEEWPKWKTRWKRYAVGSGLADQEDDYKVNTLLYCMGSKADDIMLSFNLTEEEQDDYAVVLQKFDRHFGVRVNTVLERRKFLRHKQGPHESVDDFIADLHRLEENCQFGTLKEEMIRDVLVAGIKDRKLSDTLTLDSELTLDKAASKVRQKEELLRQQQQASRGEAGCSSSQSDVSYVKAGKGRHNKRRGDRQKGSGDKKQPPGESAPPPVCGRCGRTPQHKFSECPARQSECNNCGKTGHWSAMRTKPKQVKAVDQEGDSGDSDDELFTVGSVMLLSHDNRERPSSPGRRSNSWEDVGSWRDKLRALDEVGDPASGSVARVHVVRSITQARAPWTTTVNMGGRPLRVQVDTGADVTVISNTTFLEEFAGATLKKTKHRLRGPGQRPLTVLGMLPVEMEWKGRTAAADVYVIQESARSLLGRPAMEDLKMLKWDLDAELESATKCIANISWETKFPTVFKGLGCINYTKPYIVVLKADAKGHAVTAPRRVSVQLREKVREELQRMVKTGVITPVDE</sequence>
<evidence type="ECO:0000256" key="2">
    <source>
        <dbReference type="SAM" id="MobiDB-lite"/>
    </source>
</evidence>
<organism evidence="4 5">
    <name type="scientific">Frankliniella fusca</name>
    <dbReference type="NCBI Taxonomy" id="407009"/>
    <lineage>
        <taxon>Eukaryota</taxon>
        <taxon>Metazoa</taxon>
        <taxon>Ecdysozoa</taxon>
        <taxon>Arthropoda</taxon>
        <taxon>Hexapoda</taxon>
        <taxon>Insecta</taxon>
        <taxon>Pterygota</taxon>
        <taxon>Neoptera</taxon>
        <taxon>Paraneoptera</taxon>
        <taxon>Thysanoptera</taxon>
        <taxon>Terebrantia</taxon>
        <taxon>Thripoidea</taxon>
        <taxon>Thripidae</taxon>
        <taxon>Frankliniella</taxon>
    </lineage>
</organism>
<dbReference type="InterPro" id="IPR050951">
    <property type="entry name" value="Retrovirus_Pol_polyprotein"/>
</dbReference>
<dbReference type="GO" id="GO:0004190">
    <property type="term" value="F:aspartic-type endopeptidase activity"/>
    <property type="evidence" value="ECO:0007669"/>
    <property type="project" value="InterPro"/>
</dbReference>
<dbReference type="PANTHER" id="PTHR37984:SF9">
    <property type="entry name" value="INTEGRASE CATALYTIC DOMAIN-CONTAINING PROTEIN"/>
    <property type="match status" value="1"/>
</dbReference>
<dbReference type="InterPro" id="IPR001995">
    <property type="entry name" value="Peptidase_A2_cat"/>
</dbReference>
<dbReference type="AlphaFoldDB" id="A0AAE1GT87"/>
<feature type="region of interest" description="Disordered" evidence="2">
    <location>
        <begin position="265"/>
        <end position="291"/>
    </location>
</feature>
<reference evidence="4" key="1">
    <citation type="submission" date="2021-07" db="EMBL/GenBank/DDBJ databases">
        <authorList>
            <person name="Catto M.A."/>
            <person name="Jacobson A."/>
            <person name="Kennedy G."/>
            <person name="Labadie P."/>
            <person name="Hunt B.G."/>
            <person name="Srinivasan R."/>
        </authorList>
    </citation>
    <scope>NUCLEOTIDE SEQUENCE</scope>
    <source>
        <strain evidence="4">PL_HMW_Pooled</strain>
        <tissue evidence="4">Head</tissue>
    </source>
</reference>
<feature type="compositionally biased region" description="Basic residues" evidence="2">
    <location>
        <begin position="206"/>
        <end position="216"/>
    </location>
</feature>
<comment type="caution">
    <text evidence="4">The sequence shown here is derived from an EMBL/GenBank/DDBJ whole genome shotgun (WGS) entry which is preliminary data.</text>
</comment>
<dbReference type="GO" id="GO:0006508">
    <property type="term" value="P:proteolysis"/>
    <property type="evidence" value="ECO:0007669"/>
    <property type="project" value="InterPro"/>
</dbReference>
<evidence type="ECO:0000259" key="3">
    <source>
        <dbReference type="PROSITE" id="PS50175"/>
    </source>
</evidence>
<feature type="domain" description="Peptidase A2" evidence="3">
    <location>
        <begin position="371"/>
        <end position="409"/>
    </location>
</feature>
<evidence type="ECO:0000313" key="4">
    <source>
        <dbReference type="EMBL" id="KAK3908498.1"/>
    </source>
</evidence>
<accession>A0AAE1GT87</accession>
<name>A0AAE1GT87_9NEOP</name>
<feature type="compositionally biased region" description="Acidic residues" evidence="2">
    <location>
        <begin position="282"/>
        <end position="291"/>
    </location>
</feature>